<feature type="region of interest" description="Disordered" evidence="6">
    <location>
        <begin position="68"/>
        <end position="117"/>
    </location>
</feature>
<feature type="region of interest" description="Disordered" evidence="6">
    <location>
        <begin position="1"/>
        <end position="25"/>
    </location>
</feature>
<organism evidence="7 8">
    <name type="scientific">Hydra vulgaris</name>
    <name type="common">Hydra</name>
    <name type="synonym">Hydra attenuata</name>
    <dbReference type="NCBI Taxonomy" id="6087"/>
    <lineage>
        <taxon>Eukaryota</taxon>
        <taxon>Metazoa</taxon>
        <taxon>Cnidaria</taxon>
        <taxon>Hydrozoa</taxon>
        <taxon>Hydroidolina</taxon>
        <taxon>Anthoathecata</taxon>
        <taxon>Aplanulata</taxon>
        <taxon>Hydridae</taxon>
        <taxon>Hydra</taxon>
    </lineage>
</organism>
<feature type="compositionally biased region" description="Basic and acidic residues" evidence="6">
    <location>
        <begin position="100"/>
        <end position="117"/>
    </location>
</feature>
<evidence type="ECO:0000256" key="1">
    <source>
        <dbReference type="ARBA" id="ARBA00008838"/>
    </source>
</evidence>
<sequence length="404" mass="47159">MVNMAGIKTHKYKGSKKSKKSWRKHTDIADVEEHLDNVRREERTGGLLENKSDESIFFHDKVVKGVADRSGVKKTVAENDEEGDDDEEVYVSQKERQKRKQDIEAKKEEEQAKKERNGQIYSIWGQEKLTVVDAYIEPAIKKAKIKPKTVGKGKADIKAVLTPEPGTSYNPDYDSHQNLLKKAYDAQMKKMIEEQKLNDKVKMVSVDELKKQTKLWLKEMSEGLNFHKSEDNDEPNHLDDSSNQGTIKLSSKKRVKTSKMRKREKLNKIEDRKKNEMKVAKVVMNDVFRIKTLKKEIREEEKKIAERMKQKSEKMLQTATRTKRLSKYKFENPEIAFNLSEELAPTLREMKPDGNLLIDNFKSLQRRNIIEPRKPVVPKRRSKRKIYTKKSYLTPTIKDINLNN</sequence>
<evidence type="ECO:0000256" key="3">
    <source>
        <dbReference type="ARBA" id="ARBA00022517"/>
    </source>
</evidence>
<dbReference type="PANTHER" id="PTHR14211">
    <property type="entry name" value="GLIOMA SUPPRESSOR CANDIDATE REGION GENE 2"/>
    <property type="match status" value="1"/>
</dbReference>
<dbReference type="GeneID" id="100213887"/>
<keyword evidence="4 5" id="KW-0539">Nucleus</keyword>
<keyword evidence="3 5" id="KW-0690">Ribosome biogenesis</keyword>
<dbReference type="RefSeq" id="XP_065661645.1">
    <property type="nucleotide sequence ID" value="XM_065805573.1"/>
</dbReference>
<dbReference type="PIRSF" id="PIRSF017302">
    <property type="entry name" value="Gltscr2"/>
    <property type="match status" value="1"/>
</dbReference>
<feature type="region of interest" description="Disordered" evidence="6">
    <location>
        <begin position="227"/>
        <end position="263"/>
    </location>
</feature>
<dbReference type="InterPro" id="IPR011687">
    <property type="entry name" value="Nop53/GLTSCR2"/>
</dbReference>
<evidence type="ECO:0000256" key="4">
    <source>
        <dbReference type="ARBA" id="ARBA00023242"/>
    </source>
</evidence>
<feature type="compositionally biased region" description="Basic and acidic residues" evidence="6">
    <location>
        <begin position="68"/>
        <end position="77"/>
    </location>
</feature>
<feature type="compositionally biased region" description="Acidic residues" evidence="6">
    <location>
        <begin position="78"/>
        <end position="89"/>
    </location>
</feature>
<dbReference type="PANTHER" id="PTHR14211:SF7">
    <property type="entry name" value="RIBOSOME BIOGENESIS PROTEIN NOP53"/>
    <property type="match status" value="1"/>
</dbReference>
<proteinExistence type="inferred from homology"/>
<evidence type="ECO:0000256" key="6">
    <source>
        <dbReference type="SAM" id="MobiDB-lite"/>
    </source>
</evidence>
<reference evidence="8" key="1">
    <citation type="submission" date="2025-08" db="UniProtKB">
        <authorList>
            <consortium name="RefSeq"/>
        </authorList>
    </citation>
    <scope>IDENTIFICATION</scope>
</reference>
<protein>
    <recommendedName>
        <fullName evidence="2 5">Ribosome biogenesis protein NOP53</fullName>
    </recommendedName>
</protein>
<feature type="compositionally biased region" description="Basic residues" evidence="6">
    <location>
        <begin position="8"/>
        <end position="23"/>
    </location>
</feature>
<evidence type="ECO:0000256" key="2">
    <source>
        <dbReference type="ARBA" id="ARBA00018339"/>
    </source>
</evidence>
<comment type="function">
    <text evidence="5">May play a role in ribosome biogenesis.</text>
</comment>
<comment type="subcellular location">
    <subcellularLocation>
        <location evidence="5">Nucleus</location>
        <location evidence="5">Nucleolus</location>
    </subcellularLocation>
    <subcellularLocation>
        <location evidence="5">Nucleus</location>
        <location evidence="5">Nucleoplasm</location>
    </subcellularLocation>
</comment>
<evidence type="ECO:0000313" key="7">
    <source>
        <dbReference type="Proteomes" id="UP001652625"/>
    </source>
</evidence>
<dbReference type="Pfam" id="PF07767">
    <property type="entry name" value="Nop53"/>
    <property type="match status" value="1"/>
</dbReference>
<comment type="similarity">
    <text evidence="1 5">Belongs to the NOP53 family.</text>
</comment>
<gene>
    <name evidence="8" type="primary">LOC100213887</name>
</gene>
<name>A0ABM4CIR4_HYDVU</name>
<dbReference type="Proteomes" id="UP001652625">
    <property type="component" value="Chromosome 09"/>
</dbReference>
<evidence type="ECO:0000256" key="5">
    <source>
        <dbReference type="PIRNR" id="PIRNR017302"/>
    </source>
</evidence>
<keyword evidence="7" id="KW-1185">Reference proteome</keyword>
<feature type="compositionally biased region" description="Basic residues" evidence="6">
    <location>
        <begin position="250"/>
        <end position="263"/>
    </location>
</feature>
<evidence type="ECO:0000313" key="8">
    <source>
        <dbReference type="RefSeq" id="XP_065661645.1"/>
    </source>
</evidence>
<feature type="compositionally biased region" description="Basic and acidic residues" evidence="6">
    <location>
        <begin position="227"/>
        <end position="240"/>
    </location>
</feature>
<accession>A0ABM4CIR4</accession>